<keyword evidence="1" id="KW-0812">Transmembrane</keyword>
<reference evidence="2 3" key="1">
    <citation type="submission" date="2018-12" db="EMBL/GenBank/DDBJ databases">
        <authorList>
            <consortium name="Pathogen Informatics"/>
        </authorList>
    </citation>
    <scope>NUCLEOTIDE SEQUENCE [LARGE SCALE GENOMIC DNA]</scope>
    <source>
        <strain evidence="2 3">NCTC12227</strain>
    </source>
</reference>
<dbReference type="OrthoDB" id="8591270at2"/>
<sequence length="112" mass="11819">MPQSSLALPLFLIIAGAVWFLKTTGILPATATLIAGALAIAGVVVLIIDGINKQSIVSGPLLIYIGAAVYLKSQYLLGYSPLIALGMMILGCLLLLSRSNIVPYKHDKLLDK</sequence>
<feature type="transmembrane region" description="Helical" evidence="1">
    <location>
        <begin position="77"/>
        <end position="96"/>
    </location>
</feature>
<gene>
    <name evidence="2" type="ORF">NCTC12227_00643</name>
</gene>
<dbReference type="AlphaFoldDB" id="A0A3S5F6G7"/>
<protein>
    <submittedName>
        <fullName evidence="2">Uncharacterized protein</fullName>
    </submittedName>
</protein>
<keyword evidence="1" id="KW-1133">Transmembrane helix</keyword>
<accession>A0A3S5F6G7</accession>
<organism evidence="2 3">
    <name type="scientific">Neisseria animaloris</name>
    <dbReference type="NCBI Taxonomy" id="326522"/>
    <lineage>
        <taxon>Bacteria</taxon>
        <taxon>Pseudomonadati</taxon>
        <taxon>Pseudomonadota</taxon>
        <taxon>Betaproteobacteria</taxon>
        <taxon>Neisseriales</taxon>
        <taxon>Neisseriaceae</taxon>
        <taxon>Neisseria</taxon>
    </lineage>
</organism>
<dbReference type="EMBL" id="LR134516">
    <property type="protein sequence ID" value="VEJ20922.1"/>
    <property type="molecule type" value="Genomic_DNA"/>
</dbReference>
<dbReference type="KEGG" id="nani:NCTC12227_00643"/>
<evidence type="ECO:0000256" key="1">
    <source>
        <dbReference type="SAM" id="Phobius"/>
    </source>
</evidence>
<dbReference type="STRING" id="326522.BWD08_06950"/>
<evidence type="ECO:0000313" key="3">
    <source>
        <dbReference type="Proteomes" id="UP000268229"/>
    </source>
</evidence>
<proteinExistence type="predicted"/>
<feature type="transmembrane region" description="Helical" evidence="1">
    <location>
        <begin position="30"/>
        <end position="48"/>
    </location>
</feature>
<name>A0A3S5F6G7_9NEIS</name>
<keyword evidence="3" id="KW-1185">Reference proteome</keyword>
<feature type="transmembrane region" description="Helical" evidence="1">
    <location>
        <begin position="55"/>
        <end position="71"/>
    </location>
</feature>
<dbReference type="RefSeq" id="WP_107879283.1">
    <property type="nucleotide sequence ID" value="NZ_JBGNXI010000005.1"/>
</dbReference>
<keyword evidence="1" id="KW-0472">Membrane</keyword>
<dbReference type="Proteomes" id="UP000268229">
    <property type="component" value="Chromosome"/>
</dbReference>
<evidence type="ECO:0000313" key="2">
    <source>
        <dbReference type="EMBL" id="VEJ20922.1"/>
    </source>
</evidence>